<dbReference type="Pfam" id="PF25313">
    <property type="entry name" value="BRWD_AD"/>
    <property type="match status" value="1"/>
</dbReference>
<dbReference type="PROSITE" id="PS50294">
    <property type="entry name" value="WD_REPEATS_REGION"/>
    <property type="match status" value="5"/>
</dbReference>
<feature type="region of interest" description="Disordered" evidence="6">
    <location>
        <begin position="1307"/>
        <end position="1343"/>
    </location>
</feature>
<evidence type="ECO:0000256" key="6">
    <source>
        <dbReference type="SAM" id="MobiDB-lite"/>
    </source>
</evidence>
<dbReference type="Pfam" id="PF00439">
    <property type="entry name" value="Bromodomain"/>
    <property type="match status" value="2"/>
</dbReference>
<reference evidence="8" key="1">
    <citation type="submission" date="2022-11" db="UniProtKB">
        <authorList>
            <consortium name="EnsemblMetazoa"/>
        </authorList>
    </citation>
    <scope>IDENTIFICATION</scope>
</reference>
<keyword evidence="1 5" id="KW-0853">WD repeat</keyword>
<dbReference type="InterPro" id="IPR036427">
    <property type="entry name" value="Bromodomain-like_sf"/>
</dbReference>
<dbReference type="InterPro" id="IPR057451">
    <property type="entry name" value="BRWD/PHIP_AD"/>
</dbReference>
<dbReference type="GO" id="GO:0005634">
    <property type="term" value="C:nucleus"/>
    <property type="evidence" value="ECO:0007669"/>
    <property type="project" value="TreeGrafter"/>
</dbReference>
<dbReference type="SMART" id="SM00297">
    <property type="entry name" value="BROMO"/>
    <property type="match status" value="2"/>
</dbReference>
<dbReference type="EnsemblMetazoa" id="XM_038222080.1">
    <property type="protein sequence ID" value="XP_038078008.1"/>
    <property type="gene ID" value="LOC119745602"/>
</dbReference>
<dbReference type="GO" id="GO:0006357">
    <property type="term" value="P:regulation of transcription by RNA polymerase II"/>
    <property type="evidence" value="ECO:0007669"/>
    <property type="project" value="TreeGrafter"/>
</dbReference>
<keyword evidence="3 4" id="KW-0103">Bromodomain</keyword>
<feature type="compositionally biased region" description="Basic and acidic residues" evidence="6">
    <location>
        <begin position="803"/>
        <end position="813"/>
    </location>
</feature>
<evidence type="ECO:0000256" key="5">
    <source>
        <dbReference type="PROSITE-ProRule" id="PRU00221"/>
    </source>
</evidence>
<dbReference type="InterPro" id="IPR052060">
    <property type="entry name" value="Bromo_WD_repeat"/>
</dbReference>
<feature type="region of interest" description="Disordered" evidence="6">
    <location>
        <begin position="1469"/>
        <end position="1875"/>
    </location>
</feature>
<dbReference type="InterPro" id="IPR001487">
    <property type="entry name" value="Bromodomain"/>
</dbReference>
<evidence type="ECO:0000256" key="4">
    <source>
        <dbReference type="PROSITE-ProRule" id="PRU00035"/>
    </source>
</evidence>
<protein>
    <recommendedName>
        <fullName evidence="7">Bromo domain-containing protein</fullName>
    </recommendedName>
</protein>
<dbReference type="FunFam" id="1.20.920.10:FF:000066">
    <property type="entry name" value="Transcription initiation factor TFIID subunit 1"/>
    <property type="match status" value="2"/>
</dbReference>
<dbReference type="SMART" id="SM00320">
    <property type="entry name" value="WD40"/>
    <property type="match status" value="8"/>
</dbReference>
<dbReference type="PANTHER" id="PTHR16266:SF17">
    <property type="entry name" value="BRWD3"/>
    <property type="match status" value="1"/>
</dbReference>
<evidence type="ECO:0000256" key="1">
    <source>
        <dbReference type="ARBA" id="ARBA00022574"/>
    </source>
</evidence>
<feature type="compositionally biased region" description="Basic and acidic residues" evidence="6">
    <location>
        <begin position="1740"/>
        <end position="1759"/>
    </location>
</feature>
<name>A0A914BP03_PATMI</name>
<dbReference type="GeneID" id="119745602"/>
<feature type="repeat" description="WD" evidence="5">
    <location>
        <begin position="433"/>
        <end position="467"/>
    </location>
</feature>
<proteinExistence type="predicted"/>
<feature type="repeat" description="WD" evidence="5">
    <location>
        <begin position="225"/>
        <end position="266"/>
    </location>
</feature>
<dbReference type="RefSeq" id="XP_038078008.1">
    <property type="nucleotide sequence ID" value="XM_038222080.1"/>
</dbReference>
<feature type="domain" description="Bromo" evidence="7">
    <location>
        <begin position="1200"/>
        <end position="1270"/>
    </location>
</feature>
<dbReference type="InterPro" id="IPR036322">
    <property type="entry name" value="WD40_repeat_dom_sf"/>
</dbReference>
<feature type="compositionally biased region" description="Low complexity" evidence="6">
    <location>
        <begin position="1507"/>
        <end position="1531"/>
    </location>
</feature>
<evidence type="ECO:0000256" key="3">
    <source>
        <dbReference type="ARBA" id="ARBA00023117"/>
    </source>
</evidence>
<feature type="domain" description="Bromo" evidence="7">
    <location>
        <begin position="1365"/>
        <end position="1435"/>
    </location>
</feature>
<dbReference type="InterPro" id="IPR001680">
    <property type="entry name" value="WD40_rpt"/>
</dbReference>
<dbReference type="SUPFAM" id="SSF50978">
    <property type="entry name" value="WD40 repeat-like"/>
    <property type="match status" value="1"/>
</dbReference>
<evidence type="ECO:0000259" key="7">
    <source>
        <dbReference type="PROSITE" id="PS50014"/>
    </source>
</evidence>
<dbReference type="InterPro" id="IPR015943">
    <property type="entry name" value="WD40/YVTN_repeat-like_dom_sf"/>
</dbReference>
<evidence type="ECO:0000313" key="8">
    <source>
        <dbReference type="EnsemblMetazoa" id="XP_038078008.1"/>
    </source>
</evidence>
<feature type="compositionally biased region" description="Basic residues" evidence="6">
    <location>
        <begin position="1662"/>
        <end position="1674"/>
    </location>
</feature>
<dbReference type="PROSITE" id="PS50014">
    <property type="entry name" value="BROMODOMAIN_2"/>
    <property type="match status" value="2"/>
</dbReference>
<dbReference type="Pfam" id="PF00400">
    <property type="entry name" value="WD40"/>
    <property type="match status" value="6"/>
</dbReference>
<dbReference type="InterPro" id="IPR019775">
    <property type="entry name" value="WD40_repeat_CS"/>
</dbReference>
<feature type="repeat" description="WD" evidence="5">
    <location>
        <begin position="468"/>
        <end position="510"/>
    </location>
</feature>
<feature type="compositionally biased region" description="Acidic residues" evidence="6">
    <location>
        <begin position="1828"/>
        <end position="1850"/>
    </location>
</feature>
<feature type="repeat" description="WD" evidence="5">
    <location>
        <begin position="365"/>
        <end position="396"/>
    </location>
</feature>
<feature type="compositionally biased region" description="Polar residues" evidence="6">
    <location>
        <begin position="1484"/>
        <end position="1497"/>
    </location>
</feature>
<dbReference type="PROSITE" id="PS50082">
    <property type="entry name" value="WD_REPEATS_2"/>
    <property type="match status" value="6"/>
</dbReference>
<evidence type="ECO:0000256" key="2">
    <source>
        <dbReference type="ARBA" id="ARBA00022737"/>
    </source>
</evidence>
<dbReference type="Proteomes" id="UP000887568">
    <property type="component" value="Unplaced"/>
</dbReference>
<dbReference type="OrthoDB" id="538223at2759"/>
<feature type="compositionally biased region" description="Basic residues" evidence="6">
    <location>
        <begin position="1785"/>
        <end position="1795"/>
    </location>
</feature>
<dbReference type="InterPro" id="IPR057452">
    <property type="entry name" value="BRWD/PHIP_N"/>
</dbReference>
<dbReference type="PROSITE" id="PS00678">
    <property type="entry name" value="WD_REPEATS_1"/>
    <property type="match status" value="2"/>
</dbReference>
<feature type="compositionally biased region" description="Acidic residues" evidence="6">
    <location>
        <begin position="1702"/>
        <end position="1717"/>
    </location>
</feature>
<dbReference type="PRINTS" id="PR00503">
    <property type="entry name" value="BROMODOMAIN"/>
</dbReference>
<dbReference type="PANTHER" id="PTHR16266">
    <property type="entry name" value="WD REPEAT DOMAIN 9"/>
    <property type="match status" value="1"/>
</dbReference>
<feature type="region of interest" description="Disordered" evidence="6">
    <location>
        <begin position="792"/>
        <end position="954"/>
    </location>
</feature>
<dbReference type="GO" id="GO:0007010">
    <property type="term" value="P:cytoskeleton organization"/>
    <property type="evidence" value="ECO:0007669"/>
    <property type="project" value="TreeGrafter"/>
</dbReference>
<feature type="compositionally biased region" description="Low complexity" evidence="6">
    <location>
        <begin position="878"/>
        <end position="892"/>
    </location>
</feature>
<dbReference type="SUPFAM" id="SSF47370">
    <property type="entry name" value="Bromodomain"/>
    <property type="match status" value="2"/>
</dbReference>
<feature type="compositionally biased region" description="Acidic residues" evidence="6">
    <location>
        <begin position="1602"/>
        <end position="1658"/>
    </location>
</feature>
<organism evidence="8 9">
    <name type="scientific">Patiria miniata</name>
    <name type="common">Bat star</name>
    <name type="synonym">Asterina miniata</name>
    <dbReference type="NCBI Taxonomy" id="46514"/>
    <lineage>
        <taxon>Eukaryota</taxon>
        <taxon>Metazoa</taxon>
        <taxon>Echinodermata</taxon>
        <taxon>Eleutherozoa</taxon>
        <taxon>Asterozoa</taxon>
        <taxon>Asteroidea</taxon>
        <taxon>Valvatacea</taxon>
        <taxon>Valvatida</taxon>
        <taxon>Asterinidae</taxon>
        <taxon>Patiria</taxon>
    </lineage>
</organism>
<feature type="repeat" description="WD" evidence="5">
    <location>
        <begin position="267"/>
        <end position="302"/>
    </location>
</feature>
<dbReference type="Gene3D" id="2.130.10.10">
    <property type="entry name" value="YVTN repeat-like/Quinoprotein amine dehydrogenase"/>
    <property type="match status" value="2"/>
</dbReference>
<accession>A0A914BP03</accession>
<feature type="repeat" description="WD" evidence="5">
    <location>
        <begin position="183"/>
        <end position="224"/>
    </location>
</feature>
<keyword evidence="9" id="KW-1185">Reference proteome</keyword>
<dbReference type="CDD" id="cd00200">
    <property type="entry name" value="WD40"/>
    <property type="match status" value="1"/>
</dbReference>
<dbReference type="GO" id="GO:0008360">
    <property type="term" value="P:regulation of cell shape"/>
    <property type="evidence" value="ECO:0007669"/>
    <property type="project" value="TreeGrafter"/>
</dbReference>
<dbReference type="OMA" id="TVVTSWK"/>
<dbReference type="InterPro" id="IPR018359">
    <property type="entry name" value="Bromodomain_CS"/>
</dbReference>
<feature type="compositionally biased region" description="Basic residues" evidence="6">
    <location>
        <begin position="907"/>
        <end position="917"/>
    </location>
</feature>
<dbReference type="Pfam" id="PF25437">
    <property type="entry name" value="BRWD1_N"/>
    <property type="match status" value="1"/>
</dbReference>
<dbReference type="Gene3D" id="1.20.920.10">
    <property type="entry name" value="Bromodomain-like"/>
    <property type="match status" value="2"/>
</dbReference>
<feature type="region of interest" description="Disordered" evidence="6">
    <location>
        <begin position="695"/>
        <end position="726"/>
    </location>
</feature>
<feature type="compositionally biased region" description="Polar residues" evidence="6">
    <location>
        <begin position="1538"/>
        <end position="1583"/>
    </location>
</feature>
<dbReference type="PROSITE" id="PS00633">
    <property type="entry name" value="BROMODOMAIN_1"/>
    <property type="match status" value="1"/>
</dbReference>
<keyword evidence="2" id="KW-0677">Repeat</keyword>
<feature type="compositionally biased region" description="Basic and acidic residues" evidence="6">
    <location>
        <begin position="829"/>
        <end position="850"/>
    </location>
</feature>
<evidence type="ECO:0000313" key="9">
    <source>
        <dbReference type="Proteomes" id="UP000887568"/>
    </source>
</evidence>
<sequence length="1875" mass="212374">MMSDEDGFIRKPSPSEAELYFLVVKFLAAGPCRATAEVLKQEIEKHGLFPTRLDWLGNEHRKSFENLTNSNQHINNDHLLQICERIGPLLDKDVKPSVCGVRSLLGVGTQSLLRTAKDVKPTEWAPSVFAATIHQRPLLPPPKQTKNPNTFHVLRGRLRTGVARRNHLFPTSQYLKTAVHLRTLGHLSSVYCVAFDRRGTRIFTGADDHLVKIWSALDGRLLGTLRGHGSEIVDMHLNYESTLIAAASIDKVIRVWNMQSLAPVAVLTGHTAMITSLEFSPYNRGHNRYMATTGSDGTVCIWTWNVNTQVFNHRPTRFQERSRAGSQMLCLSFSPGGAFLAAGSSDATIRMYMFGSNGPEKQCELEAHTDRVDSIDFCHSSERFVSGSKDGTARIWRYERQEWRSILLNMDVRIPGAKTPGIDDSNKIMKHRVTMVGWDLDDRRVVTAVNDHSLRVWDSRTGKLLQELYSHTDEVFVLEGHPTDTRIFLSAGHDGLIILWDLDTGSKIYSYYNNIEGQGHGAMFDCKFSHNGQYIAATDSHGHLLILGWGSSERYSKVPVEQFFHTDYRPLMRDANNYVLDEQTQQAPHLMPPPFLVDMDGNPHPIQYQKLVPGRENCTSSALVPQIGVAPNGENEVISQPLRAEPVRQQGPPAEEAAALNESHEASSILDEMIEQMQREQDEQQGVVSAAVAMPPPAGVPVTRPTTPSRGGPNGPLSPSAVSPRGVRLSGEIEGVRQATGNVPISQQASQADLLAWSERVVVPELPPNILRNQEKRRRWLLEEEQAHFKVEKKRKPSVAFLQREDSSDSLDRLRKRKKANTHGYGTRSSREALRRERREQREREQREQDQEAINTDDEGDETLVMSGGETTEDEVEWNSSSEGGSETSEYSDWTADVGINLEPPKRSQRQITRRRFYSGSDEEEEPESSSPAKTNRKESKARKKKPPATVIEDQELIKELPEEMKPPCWITDSSPRRCPYIPQMGDEVVYLRQGHECYFEAVKRLKLYKIELKKQPWYKRKLREQELVKVVGIKYQVGPPTLCGLKLAFIDPETRKQTGSSFSIKYHDMSDVIDFLVLRQHYDISKARNWKAGDRFRSMIDDAWWLGTIVDQQPFQAESPDSFFQCYNVAWDNGETEKMSPWDLEPIDEDNLPDVTGGSVPVTQDEALQALYTSDCAEWGERDPTAECERIIACIDQVMGLRIARPFNTMVDLNVYPFYAQVVSYPTDLAKIKTRLELRFYRRLSALMWEVRLMEQNAILFNEKDSKIVKCAELITKLLLDVIRNPKCTDALAVCRKITGAMDPDEAVKIEDSSSNEDDDRPSTSRKRSAQDFGSPPAKRSRSHACYNTKAWIGQCKELMQMLWNCQDSEPFKYPVDDMMYPDYRTIIDTPMDLNIVREQLDGMTYQDPMEFCKDVRLIFTNSKSYTPNKKSKIYSMTLRLSALFEEHFRPILGDYKAALKYEKQVRSGLKRKRSHTHFEDASPSSKARSTSVDASSHSEDEDRPGPSSRAGPSRAGSSRAGSSRPSSSRTNIRDVASSSNRPSTSRQTSLSYTKESNQISTKTAKNIPSKSKNSGNSTAFSKTIAERVKRQTASRKLGQEDDDDSDDDNESDKDEEEDEEENEDTDVEQEDEQEDEGEEDEGDEDDEEDDEDEDEDGKNLRPRRNGLRRRVSARNTASKLSNGHVKRYATRQNTVQRNNDEDDDDENSNSEESENNSESGSNSSGSCSGSNSENSSDEQSHDSDTEHYMSEDNENHSTRSNRSQARSTSKRKSRKTSPEATRRSQRTLARPRRRLDSSDCESEFVSAAQKPKTRNQGKQTVIYRDLDEESENQSYDSEDMNGVEDVEDVVTTVSSRGRVRRMTQRARANIMGE</sequence>
<feature type="compositionally biased region" description="Low complexity" evidence="6">
    <location>
        <begin position="1718"/>
        <end position="1736"/>
    </location>
</feature>